<name>A0A1B7LJH1_9FIRM</name>
<dbReference type="SUPFAM" id="SSF53218">
    <property type="entry name" value="Molybdenum cofactor biosynthesis proteins"/>
    <property type="match status" value="1"/>
</dbReference>
<dbReference type="NCBIfam" id="NF001813">
    <property type="entry name" value="PRK00549.1"/>
    <property type="match status" value="1"/>
</dbReference>
<dbReference type="PANTHER" id="PTHR13939">
    <property type="entry name" value="NICOTINAMIDE-NUCLEOTIDE AMIDOHYDROLASE PNCC"/>
    <property type="match status" value="1"/>
</dbReference>
<dbReference type="EMBL" id="LYVF01000009">
    <property type="protein sequence ID" value="OAT86693.1"/>
    <property type="molecule type" value="Genomic_DNA"/>
</dbReference>
<protein>
    <recommendedName>
        <fullName evidence="1">Putative competence-damage inducible protein</fullName>
    </recommendedName>
</protein>
<keyword evidence="4" id="KW-1185">Reference proteome</keyword>
<evidence type="ECO:0000259" key="2">
    <source>
        <dbReference type="SMART" id="SM00852"/>
    </source>
</evidence>
<dbReference type="Gene3D" id="3.40.980.10">
    <property type="entry name" value="MoaB/Mog-like domain"/>
    <property type="match status" value="1"/>
</dbReference>
<feature type="domain" description="MoaB/Mog" evidence="2">
    <location>
        <begin position="4"/>
        <end position="170"/>
    </location>
</feature>
<dbReference type="NCBIfam" id="TIGR00200">
    <property type="entry name" value="cinA_nterm"/>
    <property type="match status" value="1"/>
</dbReference>
<dbReference type="Pfam" id="PF02464">
    <property type="entry name" value="CinA"/>
    <property type="match status" value="1"/>
</dbReference>
<dbReference type="InterPro" id="IPR008135">
    <property type="entry name" value="Competence-induced_CinA"/>
</dbReference>
<dbReference type="PANTHER" id="PTHR13939:SF0">
    <property type="entry name" value="NMN AMIDOHYDROLASE-LIKE PROTEIN YFAY"/>
    <property type="match status" value="1"/>
</dbReference>
<dbReference type="SUPFAM" id="SSF142433">
    <property type="entry name" value="CinA-like"/>
    <property type="match status" value="1"/>
</dbReference>
<comment type="caution">
    <text evidence="3">The sequence shown here is derived from an EMBL/GenBank/DDBJ whole genome shotgun (WGS) entry which is preliminary data.</text>
</comment>
<dbReference type="InterPro" id="IPR008136">
    <property type="entry name" value="CinA_C"/>
</dbReference>
<dbReference type="InterPro" id="IPR036653">
    <property type="entry name" value="CinA-like_C"/>
</dbReference>
<comment type="similarity">
    <text evidence="1">Belongs to the CinA family.</text>
</comment>
<dbReference type="CDD" id="cd00885">
    <property type="entry name" value="cinA"/>
    <property type="match status" value="1"/>
</dbReference>
<dbReference type="Pfam" id="PF00994">
    <property type="entry name" value="MoCF_biosynth"/>
    <property type="match status" value="1"/>
</dbReference>
<dbReference type="PIRSF" id="PIRSF006728">
    <property type="entry name" value="CinA"/>
    <property type="match status" value="1"/>
</dbReference>
<accession>A0A1B7LJH1</accession>
<dbReference type="Gene3D" id="3.90.950.20">
    <property type="entry name" value="CinA-like"/>
    <property type="match status" value="1"/>
</dbReference>
<dbReference type="InterPro" id="IPR001453">
    <property type="entry name" value="MoaB/Mog_dom"/>
</dbReference>
<evidence type="ECO:0000256" key="1">
    <source>
        <dbReference type="HAMAP-Rule" id="MF_00226"/>
    </source>
</evidence>
<dbReference type="Gene3D" id="3.30.70.2860">
    <property type="match status" value="1"/>
</dbReference>
<dbReference type="NCBIfam" id="TIGR00199">
    <property type="entry name" value="PncC_domain"/>
    <property type="match status" value="1"/>
</dbReference>
<organism evidence="3 4">
    <name type="scientific">Desulfotomaculum copahuensis</name>
    <dbReference type="NCBI Taxonomy" id="1838280"/>
    <lineage>
        <taxon>Bacteria</taxon>
        <taxon>Bacillati</taxon>
        <taxon>Bacillota</taxon>
        <taxon>Clostridia</taxon>
        <taxon>Eubacteriales</taxon>
        <taxon>Desulfotomaculaceae</taxon>
        <taxon>Desulfotomaculum</taxon>
    </lineage>
</organism>
<dbReference type="Pfam" id="PF18146">
    <property type="entry name" value="CinA_KH"/>
    <property type="match status" value="1"/>
</dbReference>
<dbReference type="InterPro" id="IPR041424">
    <property type="entry name" value="CinA_KH"/>
</dbReference>
<gene>
    <name evidence="1" type="primary">cinA</name>
    <name evidence="3" type="ORF">A6M21_02400</name>
</gene>
<dbReference type="InterPro" id="IPR050101">
    <property type="entry name" value="CinA"/>
</dbReference>
<dbReference type="OrthoDB" id="9801454at2"/>
<dbReference type="AlphaFoldDB" id="A0A1B7LJH1"/>
<dbReference type="Proteomes" id="UP000078532">
    <property type="component" value="Unassembled WGS sequence"/>
</dbReference>
<dbReference type="STRING" id="1838280.A6M21_02400"/>
<dbReference type="SMART" id="SM00852">
    <property type="entry name" value="MoCF_biosynth"/>
    <property type="match status" value="1"/>
</dbReference>
<dbReference type="InterPro" id="IPR036425">
    <property type="entry name" value="MoaB/Mog-like_dom_sf"/>
</dbReference>
<evidence type="ECO:0000313" key="3">
    <source>
        <dbReference type="EMBL" id="OAT86693.1"/>
    </source>
</evidence>
<dbReference type="HAMAP" id="MF_00226_B">
    <property type="entry name" value="CinA_B"/>
    <property type="match status" value="1"/>
</dbReference>
<dbReference type="RefSeq" id="WP_066666010.1">
    <property type="nucleotide sequence ID" value="NZ_LYVF01000009.1"/>
</dbReference>
<sequence length="412" mass="43411">MQAELIFTGTELLLGEVLNTHAQYLGQRLSALGIEVARHTTIGDQWDRLAGILRRALDRSALVITTGGLGPTTDDLTKETAAGVLGLGMVLDQPSLEQIKEFMARRGMVMPESMARQACFPAGAKILPNPRGTAPGALLEHNGKILALLPGPPGELRAMFEQFLEPYLAGLSDRGIVARSRLLKVTGISESVVQQRIGDLGGQTNPGIAYLAKPGEVHVRISARHADPAQADRMVAGLLEKVRHRLSGFIFGMDDEVLEEVVGRLLTESGLTLALAESCTGGLIAARLTAVAGSSEYFLGGVVAYHNRIKEQVLGVPAEVLAAYGAVSRETAVAMSEGVRRLSGADFGLGVTGIAGPGGGSTGKPVGLVYIALAAADGTCCREFHFPGRRQAIRQGAANTGLNMIRLRLLAQ</sequence>
<evidence type="ECO:0000313" key="4">
    <source>
        <dbReference type="Proteomes" id="UP000078532"/>
    </source>
</evidence>
<reference evidence="3 4" key="1">
    <citation type="submission" date="2016-04" db="EMBL/GenBank/DDBJ databases">
        <authorList>
            <person name="Evans L.H."/>
            <person name="Alamgir A."/>
            <person name="Owens N."/>
            <person name="Weber N.D."/>
            <person name="Virtaneva K."/>
            <person name="Barbian K."/>
            <person name="Babar A."/>
            <person name="Rosenke K."/>
        </authorList>
    </citation>
    <scope>NUCLEOTIDE SEQUENCE [LARGE SCALE GENOMIC DNA]</scope>
    <source>
        <strain evidence="3 4">LMa1</strain>
    </source>
</reference>
<proteinExistence type="inferred from homology"/>